<dbReference type="Gene3D" id="3.10.100.10">
    <property type="entry name" value="Mannose-Binding Protein A, subunit A"/>
    <property type="match status" value="1"/>
</dbReference>
<dbReference type="AlphaFoldDB" id="A0AAE9DWB0"/>
<reference evidence="3 5" key="2">
    <citation type="submission" date="2022-05" db="EMBL/GenBank/DDBJ databases">
        <title>Chromosome-level reference genomes for two strains of Caenorhabditis briggsae: an improved platform for comparative genomics.</title>
        <authorList>
            <person name="Stevens L."/>
            <person name="Andersen E.C."/>
        </authorList>
    </citation>
    <scope>NUCLEOTIDE SEQUENCE [LARGE SCALE GENOMIC DNA]</scope>
    <source>
        <strain evidence="3">QX1410_ONT</strain>
        <tissue evidence="3">Whole-organism</tissue>
    </source>
</reference>
<dbReference type="SMART" id="SM00034">
    <property type="entry name" value="CLECT"/>
    <property type="match status" value="1"/>
</dbReference>
<keyword evidence="1" id="KW-0732">Signal</keyword>
<evidence type="ECO:0000313" key="4">
    <source>
        <dbReference type="EMBL" id="UMM13172.1"/>
    </source>
</evidence>
<accession>A0AAE9DWB0</accession>
<dbReference type="InterPro" id="IPR050828">
    <property type="entry name" value="C-type_lectin/matrix_domain"/>
</dbReference>
<dbReference type="PANTHER" id="PTHR45710">
    <property type="entry name" value="C-TYPE LECTIN DOMAIN-CONTAINING PROTEIN 180"/>
    <property type="match status" value="1"/>
</dbReference>
<evidence type="ECO:0000313" key="5">
    <source>
        <dbReference type="Proteomes" id="UP000827892"/>
    </source>
</evidence>
<dbReference type="InterPro" id="IPR016187">
    <property type="entry name" value="CTDL_fold"/>
</dbReference>
<dbReference type="PANTHER" id="PTHR45710:SF36">
    <property type="entry name" value="C-TYPE LECTIN DOMAIN-CONTAINING PROTEIN"/>
    <property type="match status" value="1"/>
</dbReference>
<keyword evidence="6" id="KW-1185">Reference proteome</keyword>
<dbReference type="InterPro" id="IPR001304">
    <property type="entry name" value="C-type_lectin-like"/>
</dbReference>
<dbReference type="EMBL" id="CP090891">
    <property type="protein sequence ID" value="ULU12216.1"/>
    <property type="molecule type" value="Genomic_DNA"/>
</dbReference>
<reference evidence="4 6" key="1">
    <citation type="submission" date="2022-04" db="EMBL/GenBank/DDBJ databases">
        <title>Chromosome-level reference genomes for two strains of Caenorhabditis briggsae: an improved platform for comparative genomics.</title>
        <authorList>
            <person name="Stevens L."/>
            <person name="Andersen E."/>
        </authorList>
    </citation>
    <scope>NUCLEOTIDE SEQUENCE [LARGE SCALE GENOMIC DNA]</scope>
    <source>
        <strain evidence="4">VX34</strain>
        <tissue evidence="4">Whole-organism</tissue>
    </source>
</reference>
<feature type="chain" id="PRO_5044706981" description="C-type lectin domain-containing protein" evidence="1">
    <location>
        <begin position="20"/>
        <end position="221"/>
    </location>
</feature>
<gene>
    <name evidence="3" type="ORF">L3Y34_015507</name>
    <name evidence="4" type="ORF">L5515_001585</name>
</gene>
<dbReference type="InterPro" id="IPR016186">
    <property type="entry name" value="C-type_lectin-like/link_sf"/>
</dbReference>
<organism evidence="3 5">
    <name type="scientific">Caenorhabditis briggsae</name>
    <dbReference type="NCBI Taxonomy" id="6238"/>
    <lineage>
        <taxon>Eukaryota</taxon>
        <taxon>Metazoa</taxon>
        <taxon>Ecdysozoa</taxon>
        <taxon>Nematoda</taxon>
        <taxon>Chromadorea</taxon>
        <taxon>Rhabditida</taxon>
        <taxon>Rhabditina</taxon>
        <taxon>Rhabditomorpha</taxon>
        <taxon>Rhabditoidea</taxon>
        <taxon>Rhabditidae</taxon>
        <taxon>Peloderinae</taxon>
        <taxon>Caenorhabditis</taxon>
    </lineage>
</organism>
<evidence type="ECO:0000313" key="6">
    <source>
        <dbReference type="Proteomes" id="UP000829354"/>
    </source>
</evidence>
<dbReference type="Proteomes" id="UP000827892">
    <property type="component" value="Chromosome I"/>
</dbReference>
<name>A0AAE9DWB0_CAEBR</name>
<feature type="domain" description="C-type lectin" evidence="2">
    <location>
        <begin position="81"/>
        <end position="211"/>
    </location>
</feature>
<protein>
    <recommendedName>
        <fullName evidence="2">C-type lectin domain-containing protein</fullName>
    </recommendedName>
</protein>
<dbReference type="Pfam" id="PF00059">
    <property type="entry name" value="Lectin_C"/>
    <property type="match status" value="1"/>
</dbReference>
<evidence type="ECO:0000256" key="1">
    <source>
        <dbReference type="SAM" id="SignalP"/>
    </source>
</evidence>
<dbReference type="SUPFAM" id="SSF56436">
    <property type="entry name" value="C-type lectin-like"/>
    <property type="match status" value="1"/>
</dbReference>
<dbReference type="Proteomes" id="UP000829354">
    <property type="component" value="Chromosome I"/>
</dbReference>
<sequence>MNSLFGFFFLALFACRASGNIITNEPSVHASDEPHQRLTFYNWDHTDLGTSVFEDLPPVVPHPLPLPINQSEQCPDGWLRYSDSCYFFETEHLGFAKAERKCYDKQATLFVANSLDEWDVVTSHTEKSSFSWIGLVRFNHYERLEKLPRWQTTGSINPSKINWLIKPYQPSVNGWSSIANCAAVYQSPVTIGSVSYTFYYPCILQYTSICERNATIINAKN</sequence>
<proteinExistence type="predicted"/>
<evidence type="ECO:0000259" key="2">
    <source>
        <dbReference type="PROSITE" id="PS50041"/>
    </source>
</evidence>
<dbReference type="PROSITE" id="PS50041">
    <property type="entry name" value="C_TYPE_LECTIN_2"/>
    <property type="match status" value="1"/>
</dbReference>
<feature type="signal peptide" evidence="1">
    <location>
        <begin position="1"/>
        <end position="19"/>
    </location>
</feature>
<dbReference type="KEGG" id="cbr:CBG_12450"/>
<dbReference type="EMBL" id="CP092620">
    <property type="protein sequence ID" value="UMM13172.1"/>
    <property type="molecule type" value="Genomic_DNA"/>
</dbReference>
<evidence type="ECO:0000313" key="3">
    <source>
        <dbReference type="EMBL" id="ULU12216.1"/>
    </source>
</evidence>